<protein>
    <recommendedName>
        <fullName evidence="4">DUF4363 domain-containing protein</fullName>
    </recommendedName>
</protein>
<feature type="chain" id="PRO_5038481416" description="DUF4363 domain-containing protein" evidence="1">
    <location>
        <begin position="26"/>
        <end position="121"/>
    </location>
</feature>
<dbReference type="InterPro" id="IPR025373">
    <property type="entry name" value="DUF4363"/>
</dbReference>
<sequence>MTRKILILCLGLLITLCMVSGCSTAQIFQSKTDEALFNDIHNLYEQIDKEEWDGALSNVNKFQKNYEKQKLKLLMLGTIDYYHELELEVESLKEYVKDEDDVESKLGLSEIKYRLFTIYNL</sequence>
<proteinExistence type="predicted"/>
<keyword evidence="3" id="KW-1185">Reference proteome</keyword>
<evidence type="ECO:0000256" key="1">
    <source>
        <dbReference type="SAM" id="SignalP"/>
    </source>
</evidence>
<gene>
    <name evidence="2" type="ORF">CR203_08685</name>
</gene>
<dbReference type="Proteomes" id="UP000281498">
    <property type="component" value="Unassembled WGS sequence"/>
</dbReference>
<evidence type="ECO:0008006" key="4">
    <source>
        <dbReference type="Google" id="ProtNLM"/>
    </source>
</evidence>
<reference evidence="2 3" key="1">
    <citation type="submission" date="2017-10" db="EMBL/GenBank/DDBJ databases">
        <title>Bacillus sp. nov., a halophilic bacterium isolated from a Keqin Lake.</title>
        <authorList>
            <person name="Wang H."/>
        </authorList>
    </citation>
    <scope>NUCLEOTIDE SEQUENCE [LARGE SCALE GENOMIC DNA]</scope>
    <source>
        <strain evidence="2 3">KCTC 13187</strain>
    </source>
</reference>
<dbReference type="PROSITE" id="PS51257">
    <property type="entry name" value="PROKAR_LIPOPROTEIN"/>
    <property type="match status" value="1"/>
</dbReference>
<evidence type="ECO:0000313" key="3">
    <source>
        <dbReference type="Proteomes" id="UP000281498"/>
    </source>
</evidence>
<evidence type="ECO:0000313" key="2">
    <source>
        <dbReference type="EMBL" id="RKL67425.1"/>
    </source>
</evidence>
<feature type="signal peptide" evidence="1">
    <location>
        <begin position="1"/>
        <end position="25"/>
    </location>
</feature>
<dbReference type="RefSeq" id="WP_110935412.1">
    <property type="nucleotide sequence ID" value="NZ_KZ614146.1"/>
</dbReference>
<dbReference type="EMBL" id="PDOE01000003">
    <property type="protein sequence ID" value="RKL67425.1"/>
    <property type="molecule type" value="Genomic_DNA"/>
</dbReference>
<keyword evidence="1" id="KW-0732">Signal</keyword>
<comment type="caution">
    <text evidence="2">The sequence shown here is derived from an EMBL/GenBank/DDBJ whole genome shotgun (WGS) entry which is preliminary data.</text>
</comment>
<dbReference type="AlphaFoldDB" id="A0A3A9KI94"/>
<dbReference type="Pfam" id="PF14276">
    <property type="entry name" value="DUF4363"/>
    <property type="match status" value="1"/>
</dbReference>
<organism evidence="2 3">
    <name type="scientific">Salipaludibacillus neizhouensis</name>
    <dbReference type="NCBI Taxonomy" id="885475"/>
    <lineage>
        <taxon>Bacteria</taxon>
        <taxon>Bacillati</taxon>
        <taxon>Bacillota</taxon>
        <taxon>Bacilli</taxon>
        <taxon>Bacillales</taxon>
        <taxon>Bacillaceae</taxon>
    </lineage>
</organism>
<name>A0A3A9KI94_9BACI</name>
<accession>A0A3A9KI94</accession>